<gene>
    <name evidence="2" type="ORF">PCOR1329_LOCUS55952</name>
</gene>
<evidence type="ECO:0000313" key="2">
    <source>
        <dbReference type="EMBL" id="CAK0869685.1"/>
    </source>
</evidence>
<sequence>MLSAAGLIIVPQPTTIDLTNVSCRWEAYYASWVYSGLPPPLPPPAPPLHPPHSFDLDLLRSRALFFGFNPAVVKPTCNYWMGLNFSRLLIVLRGSPCLGCCQAGLHCIVFPLVSRVVLPVVLFPWSVFHLPGPSHPTGSSFGFCIPRPLGGYGLGCAICPPRCATSIVGLVLASGRSLAARDRQRRVNCWPPRSCLTVRRGRNPPPPPPHPPPLLPPHMATCAPLPPISADIRGLASRMGVGACGLAVRRRPRISCFPRHVMRQSCHGGGFFFVSLYFAKDARSLPVRRRAGAATDPCGAQPKRAQAVVLDLIGELAGGSGNNSTFCVTHDRTERDLSANSPPQCSPSRPPPFRWSGLPTLIPARDSIESQLECPLSRSRTFSGGGWRGGLEPPALRPPPLYPTTRSASASTCMVSARHGDLGSGMGLGGGIGGEGPASSMAAQERNLWPSDVSQHSPGGCAMHRSLGMHCPATRRSCE</sequence>
<comment type="caution">
    <text evidence="2">The sequence shown here is derived from an EMBL/GenBank/DDBJ whole genome shotgun (WGS) entry which is preliminary data.</text>
</comment>
<evidence type="ECO:0000256" key="1">
    <source>
        <dbReference type="SAM" id="MobiDB-lite"/>
    </source>
</evidence>
<dbReference type="EMBL" id="CAUYUJ010016872">
    <property type="protein sequence ID" value="CAK0869685.1"/>
    <property type="molecule type" value="Genomic_DNA"/>
</dbReference>
<proteinExistence type="predicted"/>
<reference evidence="2" key="1">
    <citation type="submission" date="2023-10" db="EMBL/GenBank/DDBJ databases">
        <authorList>
            <person name="Chen Y."/>
            <person name="Shah S."/>
            <person name="Dougan E. K."/>
            <person name="Thang M."/>
            <person name="Chan C."/>
        </authorList>
    </citation>
    <scope>NUCLEOTIDE SEQUENCE [LARGE SCALE GENOMIC DNA]</scope>
</reference>
<accession>A0ABN9V9S2</accession>
<name>A0ABN9V9S2_9DINO</name>
<organism evidence="2 3">
    <name type="scientific">Prorocentrum cordatum</name>
    <dbReference type="NCBI Taxonomy" id="2364126"/>
    <lineage>
        <taxon>Eukaryota</taxon>
        <taxon>Sar</taxon>
        <taxon>Alveolata</taxon>
        <taxon>Dinophyceae</taxon>
        <taxon>Prorocentrales</taxon>
        <taxon>Prorocentraceae</taxon>
        <taxon>Prorocentrum</taxon>
    </lineage>
</organism>
<evidence type="ECO:0000313" key="3">
    <source>
        <dbReference type="Proteomes" id="UP001189429"/>
    </source>
</evidence>
<dbReference type="Proteomes" id="UP001189429">
    <property type="component" value="Unassembled WGS sequence"/>
</dbReference>
<feature type="region of interest" description="Disordered" evidence="1">
    <location>
        <begin position="385"/>
        <end position="407"/>
    </location>
</feature>
<keyword evidence="3" id="KW-1185">Reference proteome</keyword>
<protein>
    <submittedName>
        <fullName evidence="2">Uncharacterized protein</fullName>
    </submittedName>
</protein>